<dbReference type="EMBL" id="MAUJ01000004">
    <property type="protein sequence ID" value="OCQ20819.1"/>
    <property type="molecule type" value="Genomic_DNA"/>
</dbReference>
<reference evidence="3" key="1">
    <citation type="submission" date="2016-07" db="EMBL/GenBank/DDBJ databases">
        <authorList>
            <person name="Florea S."/>
            <person name="Webb J.S."/>
            <person name="Jaromczyk J."/>
            <person name="Schardl C.L."/>
        </authorList>
    </citation>
    <scope>NUCLEOTIDE SEQUENCE [LARGE SCALE GENOMIC DNA]</scope>
    <source>
        <strain evidence="3">IPB1</strain>
    </source>
</reference>
<protein>
    <submittedName>
        <fullName evidence="2">Uncharacterized protein</fullName>
    </submittedName>
</protein>
<evidence type="ECO:0000256" key="1">
    <source>
        <dbReference type="SAM" id="MobiDB-lite"/>
    </source>
</evidence>
<name>A0A1C0TPE7_9GAMM</name>
<evidence type="ECO:0000313" key="3">
    <source>
        <dbReference type="Proteomes" id="UP000093366"/>
    </source>
</evidence>
<comment type="caution">
    <text evidence="2">The sequence shown here is derived from an EMBL/GenBank/DDBJ whole genome shotgun (WGS) entry which is preliminary data.</text>
</comment>
<organism evidence="2 3">
    <name type="scientific">Pseudoalteromonas luteoviolacea</name>
    <dbReference type="NCBI Taxonomy" id="43657"/>
    <lineage>
        <taxon>Bacteria</taxon>
        <taxon>Pseudomonadati</taxon>
        <taxon>Pseudomonadota</taxon>
        <taxon>Gammaproteobacteria</taxon>
        <taxon>Alteromonadales</taxon>
        <taxon>Pseudoalteromonadaceae</taxon>
        <taxon>Pseudoalteromonas</taxon>
    </lineage>
</organism>
<gene>
    <name evidence="2" type="ORF">A7985_13555</name>
</gene>
<dbReference type="Proteomes" id="UP000093366">
    <property type="component" value="Unassembled WGS sequence"/>
</dbReference>
<proteinExistence type="predicted"/>
<evidence type="ECO:0000313" key="2">
    <source>
        <dbReference type="EMBL" id="OCQ20819.1"/>
    </source>
</evidence>
<dbReference type="AlphaFoldDB" id="A0A1C0TPE7"/>
<sequence>MEINRNSIVTSQQELTRSEQSSLTKQLKESQVQSEAPTASSKVTMQTHVGVSQEHIKIAEDEAKRITLAYVDVMEKTQSALKTSLDEFDKFKTEQASKNPGLDLSDLDLYQDKEGNLKLSSDKLSASQLNDLETALSGNEKLKDAFTQVHSGIVESLKLKDSYQYSDLNSSSLNGSIRLNELTEQYSKQFHPEGFGQEYKTLSERLNVDAGMFGHFLSEAMNPTIRTFA</sequence>
<feature type="region of interest" description="Disordered" evidence="1">
    <location>
        <begin position="1"/>
        <end position="47"/>
    </location>
</feature>
<accession>A0A1C0TPE7</accession>